<keyword evidence="1" id="KW-0472">Membrane</keyword>
<organism evidence="2 3">
    <name type="scientific">Dendrobium catenatum</name>
    <dbReference type="NCBI Taxonomy" id="906689"/>
    <lineage>
        <taxon>Eukaryota</taxon>
        <taxon>Viridiplantae</taxon>
        <taxon>Streptophyta</taxon>
        <taxon>Embryophyta</taxon>
        <taxon>Tracheophyta</taxon>
        <taxon>Spermatophyta</taxon>
        <taxon>Magnoliopsida</taxon>
        <taxon>Liliopsida</taxon>
        <taxon>Asparagales</taxon>
        <taxon>Orchidaceae</taxon>
        <taxon>Epidendroideae</taxon>
        <taxon>Malaxideae</taxon>
        <taxon>Dendrobiinae</taxon>
        <taxon>Dendrobium</taxon>
    </lineage>
</organism>
<name>A0A2I0X4L5_9ASPA</name>
<reference evidence="2 3" key="2">
    <citation type="journal article" date="2017" name="Nature">
        <title>The Apostasia genome and the evolution of orchids.</title>
        <authorList>
            <person name="Zhang G.Q."/>
            <person name="Liu K.W."/>
            <person name="Li Z."/>
            <person name="Lohaus R."/>
            <person name="Hsiao Y.Y."/>
            <person name="Niu S.C."/>
            <person name="Wang J.Y."/>
            <person name="Lin Y.C."/>
            <person name="Xu Q."/>
            <person name="Chen L.J."/>
            <person name="Yoshida K."/>
            <person name="Fujiwara S."/>
            <person name="Wang Z.W."/>
            <person name="Zhang Y.Q."/>
            <person name="Mitsuda N."/>
            <person name="Wang M."/>
            <person name="Liu G.H."/>
            <person name="Pecoraro L."/>
            <person name="Huang H.X."/>
            <person name="Xiao X.J."/>
            <person name="Lin M."/>
            <person name="Wu X.Y."/>
            <person name="Wu W.L."/>
            <person name="Chen Y.Y."/>
            <person name="Chang S.B."/>
            <person name="Sakamoto S."/>
            <person name="Ohme-Takagi M."/>
            <person name="Yagi M."/>
            <person name="Zeng S.J."/>
            <person name="Shen C.Y."/>
            <person name="Yeh C.M."/>
            <person name="Luo Y.B."/>
            <person name="Tsai W.C."/>
            <person name="Van de Peer Y."/>
            <person name="Liu Z.J."/>
        </authorList>
    </citation>
    <scope>NUCLEOTIDE SEQUENCE [LARGE SCALE GENOMIC DNA]</scope>
    <source>
        <tissue evidence="2">The whole plant</tissue>
    </source>
</reference>
<dbReference type="STRING" id="906689.A0A2I0X4L5"/>
<dbReference type="Proteomes" id="UP000233837">
    <property type="component" value="Unassembled WGS sequence"/>
</dbReference>
<keyword evidence="1" id="KW-0812">Transmembrane</keyword>
<reference evidence="2 3" key="1">
    <citation type="journal article" date="2016" name="Sci. Rep.">
        <title>The Dendrobium catenatum Lindl. genome sequence provides insights into polysaccharide synthase, floral development and adaptive evolution.</title>
        <authorList>
            <person name="Zhang G.Q."/>
            <person name="Xu Q."/>
            <person name="Bian C."/>
            <person name="Tsai W.C."/>
            <person name="Yeh C.M."/>
            <person name="Liu K.W."/>
            <person name="Yoshida K."/>
            <person name="Zhang L.S."/>
            <person name="Chang S.B."/>
            <person name="Chen F."/>
            <person name="Shi Y."/>
            <person name="Su Y.Y."/>
            <person name="Zhang Y.Q."/>
            <person name="Chen L.J."/>
            <person name="Yin Y."/>
            <person name="Lin M."/>
            <person name="Huang H."/>
            <person name="Deng H."/>
            <person name="Wang Z.W."/>
            <person name="Zhu S.L."/>
            <person name="Zhao X."/>
            <person name="Deng C."/>
            <person name="Niu S.C."/>
            <person name="Huang J."/>
            <person name="Wang M."/>
            <person name="Liu G.H."/>
            <person name="Yang H.J."/>
            <person name="Xiao X.J."/>
            <person name="Hsiao Y.Y."/>
            <person name="Wu W.L."/>
            <person name="Chen Y.Y."/>
            <person name="Mitsuda N."/>
            <person name="Ohme-Takagi M."/>
            <person name="Luo Y.B."/>
            <person name="Van de Peer Y."/>
            <person name="Liu Z.J."/>
        </authorList>
    </citation>
    <scope>NUCLEOTIDE SEQUENCE [LARGE SCALE GENOMIC DNA]</scope>
    <source>
        <tissue evidence="2">The whole plant</tissue>
    </source>
</reference>
<dbReference type="PANTHER" id="PTHR34658:SF2">
    <property type="entry name" value="OS01G0151800 PROTEIN"/>
    <property type="match status" value="1"/>
</dbReference>
<evidence type="ECO:0000313" key="2">
    <source>
        <dbReference type="EMBL" id="PKU82859.1"/>
    </source>
</evidence>
<dbReference type="OrthoDB" id="1921102at2759"/>
<accession>A0A2I0X4L5</accession>
<dbReference type="PANTHER" id="PTHR34658">
    <property type="entry name" value="OS01G0151800 PROTEIN"/>
    <property type="match status" value="1"/>
</dbReference>
<keyword evidence="1" id="KW-1133">Transmembrane helix</keyword>
<evidence type="ECO:0000256" key="1">
    <source>
        <dbReference type="SAM" id="Phobius"/>
    </source>
</evidence>
<evidence type="ECO:0000313" key="3">
    <source>
        <dbReference type="Proteomes" id="UP000233837"/>
    </source>
</evidence>
<feature type="transmembrane region" description="Helical" evidence="1">
    <location>
        <begin position="99"/>
        <end position="120"/>
    </location>
</feature>
<sequence length="130" mass="13713">MNQARKIMAFFFLTVITELWETLLERRPLLVYAATWTTFVAATVAAASVAPEVAFVWALTSSPYAGGCGGGAIRILLDAPPGEIICVPAELFGHTGVDFLVPTVLAAAVVAAAAYVVRVVGLWEAEDNSS</sequence>
<dbReference type="AlphaFoldDB" id="A0A2I0X4L5"/>
<proteinExistence type="predicted"/>
<protein>
    <submittedName>
        <fullName evidence="2">Uncharacterized protein</fullName>
    </submittedName>
</protein>
<dbReference type="EMBL" id="KZ502155">
    <property type="protein sequence ID" value="PKU82859.1"/>
    <property type="molecule type" value="Genomic_DNA"/>
</dbReference>
<feature type="transmembrane region" description="Helical" evidence="1">
    <location>
        <begin position="29"/>
        <end position="50"/>
    </location>
</feature>
<gene>
    <name evidence="2" type="ORF">MA16_Dca006157</name>
</gene>
<keyword evidence="3" id="KW-1185">Reference proteome</keyword>